<proteinExistence type="predicted"/>
<dbReference type="RefSeq" id="WP_377362343.1">
    <property type="nucleotide sequence ID" value="NZ_JBHRYN010000007.1"/>
</dbReference>
<keyword evidence="1" id="KW-0732">Signal</keyword>
<accession>A0ABV7WR53</accession>
<feature type="signal peptide" evidence="1">
    <location>
        <begin position="1"/>
        <end position="17"/>
    </location>
</feature>
<evidence type="ECO:0008006" key="4">
    <source>
        <dbReference type="Google" id="ProtNLM"/>
    </source>
</evidence>
<name>A0ABV7WR53_9GAMM</name>
<sequence length="153" mass="16954">MRIIILLALLLPFASQASNYKEIDASWVFSTENNFESALENLVFAIESRGLVISYTAHASEMLNRTASAVGTENQVYGDAQILLFCKSDLSHAMVADNPHHLPLCPYSISIYTIFQQPELTYLSIRKPDPAAPFSSEIAKLLISIIEEAQDGF</sequence>
<gene>
    <name evidence="2" type="ORF">ACFOND_04575</name>
</gene>
<comment type="caution">
    <text evidence="2">The sequence shown here is derived from an EMBL/GenBank/DDBJ whole genome shotgun (WGS) entry which is preliminary data.</text>
</comment>
<dbReference type="Proteomes" id="UP001595710">
    <property type="component" value="Unassembled WGS sequence"/>
</dbReference>
<organism evidence="2 3">
    <name type="scientific">Reinekea marina</name>
    <dbReference type="NCBI Taxonomy" id="1310421"/>
    <lineage>
        <taxon>Bacteria</taxon>
        <taxon>Pseudomonadati</taxon>
        <taxon>Pseudomonadota</taxon>
        <taxon>Gammaproteobacteria</taxon>
        <taxon>Oceanospirillales</taxon>
        <taxon>Saccharospirillaceae</taxon>
        <taxon>Reinekea</taxon>
    </lineage>
</organism>
<feature type="chain" id="PRO_5045101793" description="DUF302 domain-containing protein" evidence="1">
    <location>
        <begin position="18"/>
        <end position="153"/>
    </location>
</feature>
<evidence type="ECO:0000313" key="3">
    <source>
        <dbReference type="Proteomes" id="UP001595710"/>
    </source>
</evidence>
<dbReference type="Gene3D" id="3.30.310.70">
    <property type="entry name" value="TT1751-like domain"/>
    <property type="match status" value="1"/>
</dbReference>
<protein>
    <recommendedName>
        <fullName evidence="4">DUF302 domain-containing protein</fullName>
    </recommendedName>
</protein>
<reference evidence="3" key="1">
    <citation type="journal article" date="2019" name="Int. J. Syst. Evol. Microbiol.">
        <title>The Global Catalogue of Microorganisms (GCM) 10K type strain sequencing project: providing services to taxonomists for standard genome sequencing and annotation.</title>
        <authorList>
            <consortium name="The Broad Institute Genomics Platform"/>
            <consortium name="The Broad Institute Genome Sequencing Center for Infectious Disease"/>
            <person name="Wu L."/>
            <person name="Ma J."/>
        </authorList>
    </citation>
    <scope>NUCLEOTIDE SEQUENCE [LARGE SCALE GENOMIC DNA]</scope>
    <source>
        <strain evidence="3">CECT 8288</strain>
    </source>
</reference>
<dbReference type="InterPro" id="IPR035923">
    <property type="entry name" value="TT1751-like_sf"/>
</dbReference>
<dbReference type="EMBL" id="JBHRYN010000007">
    <property type="protein sequence ID" value="MFC3700908.1"/>
    <property type="molecule type" value="Genomic_DNA"/>
</dbReference>
<keyword evidence="3" id="KW-1185">Reference proteome</keyword>
<evidence type="ECO:0000313" key="2">
    <source>
        <dbReference type="EMBL" id="MFC3700908.1"/>
    </source>
</evidence>
<dbReference type="SUPFAM" id="SSF103247">
    <property type="entry name" value="TT1751-like"/>
    <property type="match status" value="1"/>
</dbReference>
<evidence type="ECO:0000256" key="1">
    <source>
        <dbReference type="SAM" id="SignalP"/>
    </source>
</evidence>